<reference evidence="1" key="1">
    <citation type="submission" date="2021-06" db="EMBL/GenBank/DDBJ databases">
        <authorList>
            <person name="Kallberg Y."/>
            <person name="Tangrot J."/>
            <person name="Rosling A."/>
        </authorList>
    </citation>
    <scope>NUCLEOTIDE SEQUENCE</scope>
    <source>
        <strain evidence="1">MA461A</strain>
    </source>
</reference>
<accession>A0ACA9SA78</accession>
<name>A0ACA9SA78_9GLOM</name>
<keyword evidence="2" id="KW-1185">Reference proteome</keyword>
<proteinExistence type="predicted"/>
<feature type="non-terminal residue" evidence="1">
    <location>
        <position position="1"/>
    </location>
</feature>
<dbReference type="EMBL" id="CAJVQC010097585">
    <property type="protein sequence ID" value="CAG8829616.1"/>
    <property type="molecule type" value="Genomic_DNA"/>
</dbReference>
<gene>
    <name evidence="1" type="ORF">RPERSI_LOCUS27546</name>
</gene>
<organism evidence="1 2">
    <name type="scientific">Racocetra persica</name>
    <dbReference type="NCBI Taxonomy" id="160502"/>
    <lineage>
        <taxon>Eukaryota</taxon>
        <taxon>Fungi</taxon>
        <taxon>Fungi incertae sedis</taxon>
        <taxon>Mucoromycota</taxon>
        <taxon>Glomeromycotina</taxon>
        <taxon>Glomeromycetes</taxon>
        <taxon>Diversisporales</taxon>
        <taxon>Gigasporaceae</taxon>
        <taxon>Racocetra</taxon>
    </lineage>
</organism>
<protein>
    <submittedName>
        <fullName evidence="1">15609_t:CDS:1</fullName>
    </submittedName>
</protein>
<evidence type="ECO:0000313" key="2">
    <source>
        <dbReference type="Proteomes" id="UP000789920"/>
    </source>
</evidence>
<dbReference type="Proteomes" id="UP000789920">
    <property type="component" value="Unassembled WGS sequence"/>
</dbReference>
<sequence>ENICDVSKLKETCKEVQDTKSIFGNNKDKNKIFDMCDKILKDPKYDNGIIPEPLTVNQKKFIKQFESQLFTHLKTVGAYAISFESSKKPFLNIKIEGMERLEYPFADFIRTYYDIDYDNTEGISYNQLKTIILATKIE</sequence>
<comment type="caution">
    <text evidence="1">The sequence shown here is derived from an EMBL/GenBank/DDBJ whole genome shotgun (WGS) entry which is preliminary data.</text>
</comment>
<evidence type="ECO:0000313" key="1">
    <source>
        <dbReference type="EMBL" id="CAG8829616.1"/>
    </source>
</evidence>